<dbReference type="RefSeq" id="WP_377468638.1">
    <property type="nucleotide sequence ID" value="NZ_JBHLWN010000021.1"/>
</dbReference>
<dbReference type="Proteomes" id="UP001589776">
    <property type="component" value="Unassembled WGS sequence"/>
</dbReference>
<dbReference type="EMBL" id="JBHLWN010000021">
    <property type="protein sequence ID" value="MFC0211652.1"/>
    <property type="molecule type" value="Genomic_DNA"/>
</dbReference>
<gene>
    <name evidence="1" type="ORF">ACFFK0_04155</name>
</gene>
<accession>A0ABV6DGC6</accession>
<sequence length="53" mass="5969">MSGEASREGKTNEEPKVLGRCPCGEGKSFQLIYIEHRLHRVCRTCGDSVDMEK</sequence>
<proteinExistence type="predicted"/>
<reference evidence="1 2" key="1">
    <citation type="submission" date="2024-09" db="EMBL/GenBank/DDBJ databases">
        <authorList>
            <person name="Sun Q."/>
            <person name="Mori K."/>
        </authorList>
    </citation>
    <scope>NUCLEOTIDE SEQUENCE [LARGE SCALE GENOMIC DNA]</scope>
    <source>
        <strain evidence="1 2">CCM 7759</strain>
    </source>
</reference>
<protein>
    <submittedName>
        <fullName evidence="1">Uncharacterized protein</fullName>
    </submittedName>
</protein>
<comment type="caution">
    <text evidence="1">The sequence shown here is derived from an EMBL/GenBank/DDBJ whole genome shotgun (WGS) entry which is preliminary data.</text>
</comment>
<keyword evidence="2" id="KW-1185">Reference proteome</keyword>
<evidence type="ECO:0000313" key="1">
    <source>
        <dbReference type="EMBL" id="MFC0211652.1"/>
    </source>
</evidence>
<name>A0ABV6DGC6_9BACL</name>
<organism evidence="1 2">
    <name type="scientific">Paenibacillus chartarius</name>
    <dbReference type="NCBI Taxonomy" id="747481"/>
    <lineage>
        <taxon>Bacteria</taxon>
        <taxon>Bacillati</taxon>
        <taxon>Bacillota</taxon>
        <taxon>Bacilli</taxon>
        <taxon>Bacillales</taxon>
        <taxon>Paenibacillaceae</taxon>
        <taxon>Paenibacillus</taxon>
    </lineage>
</organism>
<evidence type="ECO:0000313" key="2">
    <source>
        <dbReference type="Proteomes" id="UP001589776"/>
    </source>
</evidence>